<keyword evidence="2" id="KW-1185">Reference proteome</keyword>
<proteinExistence type="predicted"/>
<gene>
    <name evidence="1" type="ORF">Sxan_03440</name>
</gene>
<dbReference type="RefSeq" id="WP_031142876.1">
    <property type="nucleotide sequence ID" value="NZ_BNEE01000003.1"/>
</dbReference>
<dbReference type="OrthoDB" id="9806257at2"/>
<accession>A0A919GS78</accession>
<organism evidence="1 2">
    <name type="scientific">Streptomyces xanthophaeus</name>
    <dbReference type="NCBI Taxonomy" id="67385"/>
    <lineage>
        <taxon>Bacteria</taxon>
        <taxon>Bacillati</taxon>
        <taxon>Actinomycetota</taxon>
        <taxon>Actinomycetes</taxon>
        <taxon>Kitasatosporales</taxon>
        <taxon>Streptomycetaceae</taxon>
        <taxon>Streptomyces</taxon>
    </lineage>
</organism>
<evidence type="ECO:0000313" key="2">
    <source>
        <dbReference type="Proteomes" id="UP000600026"/>
    </source>
</evidence>
<name>A0A919GS78_9ACTN</name>
<evidence type="ECO:0000313" key="1">
    <source>
        <dbReference type="EMBL" id="GHI82980.1"/>
    </source>
</evidence>
<sequence>MPPPSLSWTRFSPTGRPRCCTARAAAVQTLRHTGPGFVRAIRTPTRSGACGMHRVPLGIGVEHLGATNIVCFDPPEGPQLGVTQFLSS</sequence>
<comment type="caution">
    <text evidence="1">The sequence shown here is derived from an EMBL/GenBank/DDBJ whole genome shotgun (WGS) entry which is preliminary data.</text>
</comment>
<reference evidence="1" key="1">
    <citation type="submission" date="2020-09" db="EMBL/GenBank/DDBJ databases">
        <title>Whole genome shotgun sequence of Streptomyces xanthophaeus NBRC 12829.</title>
        <authorList>
            <person name="Komaki H."/>
            <person name="Tamura T."/>
        </authorList>
    </citation>
    <scope>NUCLEOTIDE SEQUENCE</scope>
    <source>
        <strain evidence="1">NBRC 12829</strain>
    </source>
</reference>
<dbReference type="Proteomes" id="UP000600026">
    <property type="component" value="Unassembled WGS sequence"/>
</dbReference>
<protein>
    <submittedName>
        <fullName evidence="1">Uncharacterized protein</fullName>
    </submittedName>
</protein>
<dbReference type="AlphaFoldDB" id="A0A919GS78"/>
<dbReference type="EMBL" id="BNEE01000003">
    <property type="protein sequence ID" value="GHI82980.1"/>
    <property type="molecule type" value="Genomic_DNA"/>
</dbReference>